<evidence type="ECO:0000256" key="3">
    <source>
        <dbReference type="ARBA" id="ARBA00023163"/>
    </source>
</evidence>
<sequence length="245" mass="27568">MTIKPEIHAVLDEPSYVETLFDRIPDVVFFIKDRGGRYAVVNQTLVTRCGRRHKNELLGQTARQVFPSPLGNRFFEQDRMVLASGIPIAQNLELHLYPTRLEGWCLTDKLPLFGDDGQITAIAGISRDLQSPGVEAGHLAEVASALEHIRSNYGSEIRAEELAKICGLSIYQLNRRLRAIFGITVSQLITKSRIDIASEMLRGEPLPIAEIAYSCGYFDQSAFSRVFRRTVGLTPRQYRARHRAP</sequence>
<dbReference type="GO" id="GO:0003700">
    <property type="term" value="F:DNA-binding transcription factor activity"/>
    <property type="evidence" value="ECO:0007669"/>
    <property type="project" value="InterPro"/>
</dbReference>
<evidence type="ECO:0000313" key="6">
    <source>
        <dbReference type="Proteomes" id="UP000598633"/>
    </source>
</evidence>
<evidence type="ECO:0000259" key="4">
    <source>
        <dbReference type="PROSITE" id="PS01124"/>
    </source>
</evidence>
<dbReference type="PANTHER" id="PTHR46796:SF13">
    <property type="entry name" value="HTH-TYPE TRANSCRIPTIONAL ACTIVATOR RHAS"/>
    <property type="match status" value="1"/>
</dbReference>
<dbReference type="PRINTS" id="PR00032">
    <property type="entry name" value="HTHARAC"/>
</dbReference>
<keyword evidence="3" id="KW-0804">Transcription</keyword>
<dbReference type="InterPro" id="IPR018062">
    <property type="entry name" value="HTH_AraC-typ_CS"/>
</dbReference>
<dbReference type="GO" id="GO:0043565">
    <property type="term" value="F:sequence-specific DNA binding"/>
    <property type="evidence" value="ECO:0007669"/>
    <property type="project" value="InterPro"/>
</dbReference>
<proteinExistence type="predicted"/>
<dbReference type="Pfam" id="PF12833">
    <property type="entry name" value="HTH_18"/>
    <property type="match status" value="1"/>
</dbReference>
<gene>
    <name evidence="5" type="ORF">IFJ97_00820</name>
</gene>
<evidence type="ECO:0000256" key="2">
    <source>
        <dbReference type="ARBA" id="ARBA00023125"/>
    </source>
</evidence>
<evidence type="ECO:0000256" key="1">
    <source>
        <dbReference type="ARBA" id="ARBA00023015"/>
    </source>
</evidence>
<dbReference type="Gene3D" id="1.10.10.60">
    <property type="entry name" value="Homeodomain-like"/>
    <property type="match status" value="1"/>
</dbReference>
<protein>
    <submittedName>
        <fullName evidence="5">AraC family transcriptional regulator</fullName>
    </submittedName>
</protein>
<name>A0A8J7CMV4_9BACT</name>
<feature type="domain" description="HTH araC/xylS-type" evidence="4">
    <location>
        <begin position="143"/>
        <end position="241"/>
    </location>
</feature>
<reference evidence="5 6" key="1">
    <citation type="submission" date="2020-08" db="EMBL/GenBank/DDBJ databases">
        <title>Acidobacteriota in marine sediments use diverse sulfur dissimilation pathways.</title>
        <authorList>
            <person name="Wasmund K."/>
        </authorList>
    </citation>
    <scope>NUCLEOTIDE SEQUENCE [LARGE SCALE GENOMIC DNA]</scope>
    <source>
        <strain evidence="5">MAG AM3-A</strain>
    </source>
</reference>
<dbReference type="InterPro" id="IPR050204">
    <property type="entry name" value="AraC_XylS_family_regulators"/>
</dbReference>
<dbReference type="Gene3D" id="3.30.450.20">
    <property type="entry name" value="PAS domain"/>
    <property type="match status" value="1"/>
</dbReference>
<accession>A0A8J7CMV4</accession>
<dbReference type="InterPro" id="IPR020449">
    <property type="entry name" value="Tscrpt_reg_AraC-type_HTH"/>
</dbReference>
<dbReference type="Pfam" id="PF08448">
    <property type="entry name" value="PAS_4"/>
    <property type="match status" value="1"/>
</dbReference>
<organism evidence="5 6">
    <name type="scientific">Candidatus Sulfomarinibacter kjeldsenii</name>
    <dbReference type="NCBI Taxonomy" id="2885994"/>
    <lineage>
        <taxon>Bacteria</taxon>
        <taxon>Pseudomonadati</taxon>
        <taxon>Acidobacteriota</taxon>
        <taxon>Thermoanaerobaculia</taxon>
        <taxon>Thermoanaerobaculales</taxon>
        <taxon>Candidatus Sulfomarinibacteraceae</taxon>
        <taxon>Candidatus Sulfomarinibacter</taxon>
    </lineage>
</organism>
<dbReference type="PROSITE" id="PS00041">
    <property type="entry name" value="HTH_ARAC_FAMILY_1"/>
    <property type="match status" value="1"/>
</dbReference>
<dbReference type="SUPFAM" id="SSF46689">
    <property type="entry name" value="Homeodomain-like"/>
    <property type="match status" value="2"/>
</dbReference>
<keyword evidence="2" id="KW-0238">DNA-binding</keyword>
<dbReference type="InterPro" id="IPR035965">
    <property type="entry name" value="PAS-like_dom_sf"/>
</dbReference>
<keyword evidence="1" id="KW-0805">Transcription regulation</keyword>
<dbReference type="EMBL" id="JACXWA010000011">
    <property type="protein sequence ID" value="MBD3869883.1"/>
    <property type="molecule type" value="Genomic_DNA"/>
</dbReference>
<dbReference type="AlphaFoldDB" id="A0A8J7CMV4"/>
<dbReference type="SMART" id="SM00342">
    <property type="entry name" value="HTH_ARAC"/>
    <property type="match status" value="1"/>
</dbReference>
<dbReference type="InterPro" id="IPR013656">
    <property type="entry name" value="PAS_4"/>
</dbReference>
<dbReference type="PANTHER" id="PTHR46796">
    <property type="entry name" value="HTH-TYPE TRANSCRIPTIONAL ACTIVATOR RHAS-RELATED"/>
    <property type="match status" value="1"/>
</dbReference>
<dbReference type="InterPro" id="IPR009057">
    <property type="entry name" value="Homeodomain-like_sf"/>
</dbReference>
<dbReference type="SUPFAM" id="SSF55785">
    <property type="entry name" value="PYP-like sensor domain (PAS domain)"/>
    <property type="match status" value="1"/>
</dbReference>
<dbReference type="PROSITE" id="PS01124">
    <property type="entry name" value="HTH_ARAC_FAMILY_2"/>
    <property type="match status" value="1"/>
</dbReference>
<dbReference type="Proteomes" id="UP000598633">
    <property type="component" value="Unassembled WGS sequence"/>
</dbReference>
<dbReference type="InterPro" id="IPR018060">
    <property type="entry name" value="HTH_AraC"/>
</dbReference>
<evidence type="ECO:0000313" key="5">
    <source>
        <dbReference type="EMBL" id="MBD3869883.1"/>
    </source>
</evidence>
<comment type="caution">
    <text evidence="5">The sequence shown here is derived from an EMBL/GenBank/DDBJ whole genome shotgun (WGS) entry which is preliminary data.</text>
</comment>